<dbReference type="Pfam" id="PF22479">
    <property type="entry name" value="Pam3_gp18"/>
    <property type="match status" value="1"/>
</dbReference>
<dbReference type="Proteomes" id="UP000838686">
    <property type="component" value="Unassembled WGS sequence"/>
</dbReference>
<dbReference type="EMBL" id="CAKMMF010000001">
    <property type="protein sequence ID" value="CAH1190294.1"/>
    <property type="molecule type" value="Genomic_DNA"/>
</dbReference>
<keyword evidence="3" id="KW-1185">Reference proteome</keyword>
<dbReference type="RefSeq" id="WP_236338470.1">
    <property type="nucleotide sequence ID" value="NZ_CAKMMF010000001.1"/>
</dbReference>
<dbReference type="InterPro" id="IPR054252">
    <property type="entry name" value="Pam3_gp18"/>
</dbReference>
<evidence type="ECO:0000259" key="1">
    <source>
        <dbReference type="Pfam" id="PF22479"/>
    </source>
</evidence>
<evidence type="ECO:0000313" key="2">
    <source>
        <dbReference type="EMBL" id="CAH1190294.1"/>
    </source>
</evidence>
<reference evidence="2" key="1">
    <citation type="submission" date="2022-01" db="EMBL/GenBank/DDBJ databases">
        <authorList>
            <person name="Criscuolo A."/>
        </authorList>
    </citation>
    <scope>NUCLEOTIDE SEQUENCE</scope>
    <source>
        <strain evidence="2">CIP111893</strain>
    </source>
</reference>
<comment type="caution">
    <text evidence="2">The sequence shown here is derived from an EMBL/GenBank/DDBJ whole genome shotgun (WGS) entry which is preliminary data.</text>
</comment>
<organism evidence="2 3">
    <name type="scientific">Paenibacillus plantiphilus</name>
    <dbReference type="NCBI Taxonomy" id="2905650"/>
    <lineage>
        <taxon>Bacteria</taxon>
        <taxon>Bacillati</taxon>
        <taxon>Bacillota</taxon>
        <taxon>Bacilli</taxon>
        <taxon>Bacillales</taxon>
        <taxon>Paenibacillaceae</taxon>
        <taxon>Paenibacillus</taxon>
    </lineage>
</organism>
<feature type="domain" description="Cyanophage baseplate Pam3 plug gp18" evidence="1">
    <location>
        <begin position="1"/>
        <end position="101"/>
    </location>
</feature>
<accession>A0ABN8FUM3</accession>
<evidence type="ECO:0000313" key="3">
    <source>
        <dbReference type="Proteomes" id="UP000838686"/>
    </source>
</evidence>
<proteinExistence type="predicted"/>
<name>A0ABN8FUM3_9BACL</name>
<protein>
    <recommendedName>
        <fullName evidence="1">Cyanophage baseplate Pam3 plug gp18 domain-containing protein</fullName>
    </recommendedName>
</protein>
<gene>
    <name evidence="2" type="ORF">PAECIP111893_00261</name>
</gene>
<sequence length="106" mass="12515">MEYIDIEKELIPYRFDISLAEEMFTFEVHYNADHDFFTLDLERDGEVIAVGEKLVYGMPLFIDTWDRRYPGVTLIPLDESGIYSAVTWDTLSKSVFLYIWEEDDAE</sequence>